<feature type="domain" description="PCI" evidence="2">
    <location>
        <begin position="203"/>
        <end position="376"/>
    </location>
</feature>
<dbReference type="Pfam" id="PF03399">
    <property type="entry name" value="SAC3_GANP"/>
    <property type="match status" value="1"/>
</dbReference>
<protein>
    <recommendedName>
        <fullName evidence="2">PCI domain-containing protein</fullName>
    </recommendedName>
</protein>
<dbReference type="PROSITE" id="PS50250">
    <property type="entry name" value="PCI"/>
    <property type="match status" value="1"/>
</dbReference>
<dbReference type="InterPro" id="IPR005062">
    <property type="entry name" value="SAC3/GANP/THP3_conserved"/>
</dbReference>
<feature type="region of interest" description="Disordered" evidence="1">
    <location>
        <begin position="1"/>
        <end position="24"/>
    </location>
</feature>
<dbReference type="PANTHER" id="PTHR12436">
    <property type="entry name" value="80 KDA MCM3-ASSOCIATED PROTEIN"/>
    <property type="match status" value="1"/>
</dbReference>
<evidence type="ECO:0000259" key="2">
    <source>
        <dbReference type="PROSITE" id="PS50250"/>
    </source>
</evidence>
<proteinExistence type="predicted"/>
<evidence type="ECO:0000256" key="1">
    <source>
        <dbReference type="SAM" id="MobiDB-lite"/>
    </source>
</evidence>
<organism evidence="3">
    <name type="scientific">Leptocylindrus aporus</name>
    <dbReference type="NCBI Taxonomy" id="1398097"/>
    <lineage>
        <taxon>Eukaryota</taxon>
        <taxon>Sar</taxon>
        <taxon>Stramenopiles</taxon>
        <taxon>Ochrophyta</taxon>
        <taxon>Bacillariophyta</taxon>
        <taxon>Coscinodiscophyceae</taxon>
        <taxon>Chaetocerotophycidae</taxon>
        <taxon>Leptocylindrales</taxon>
        <taxon>Leptocylindraceae</taxon>
        <taxon>Leptocylindrus</taxon>
    </lineage>
</organism>
<dbReference type="GO" id="GO:0005634">
    <property type="term" value="C:nucleus"/>
    <property type="evidence" value="ECO:0007669"/>
    <property type="project" value="TreeGrafter"/>
</dbReference>
<dbReference type="EMBL" id="HBEU01000329">
    <property type="protein sequence ID" value="CAD8574066.1"/>
    <property type="molecule type" value="Transcribed_RNA"/>
</dbReference>
<sequence>MGSDSKKKKKKKKRKQAEVSKQIPAAYAEDLVATTEDLLTCSSSLRSGISSNNEKDQRSSSLGEVKITKKEKKRRLERLSRFSSFESQTNNVSPAHIEGKKMKGNKAKDGKGLVGTCLSIEKTYLRLTSAPLPENVRPLHILKMSLAHVKQRYVNDEVQNFAWANEQLKSIRQDVTVQESLRYTKFALEVYEVHARVSLEHGDLNEFNQCQTSIQSLQPSKGKLGSKIVKQSKSNADEFAAYRLLYALVQRSSSDVKIEMENIHKGKIREASRHALKVTEAINQGHFQSFFKLYTNAPNLSGYLMDFLVKRVRKDAYLVIIASFRPSINLETFTEFLSFFNSNEALEFCKEMKSVVVLRGSNLNDVIIDCKLSQEHVT</sequence>
<dbReference type="Gene3D" id="1.25.40.990">
    <property type="match status" value="1"/>
</dbReference>
<reference evidence="3" key="1">
    <citation type="submission" date="2021-01" db="EMBL/GenBank/DDBJ databases">
        <authorList>
            <person name="Corre E."/>
            <person name="Pelletier E."/>
            <person name="Niang G."/>
            <person name="Scheremetjew M."/>
            <person name="Finn R."/>
            <person name="Kale V."/>
            <person name="Holt S."/>
            <person name="Cochrane G."/>
            <person name="Meng A."/>
            <person name="Brown T."/>
            <person name="Cohen L."/>
        </authorList>
    </citation>
    <scope>NUCLEOTIDE SEQUENCE</scope>
    <source>
        <strain evidence="3">B651</strain>
    </source>
</reference>
<name>A0A7S0PJW1_9STRA</name>
<evidence type="ECO:0000313" key="3">
    <source>
        <dbReference type="EMBL" id="CAD8574066.1"/>
    </source>
</evidence>
<dbReference type="AlphaFoldDB" id="A0A7S0PJW1"/>
<gene>
    <name evidence="3" type="ORF">LDAN0322_LOCUS210</name>
</gene>
<feature type="compositionally biased region" description="Basic residues" evidence="1">
    <location>
        <begin position="1"/>
        <end position="15"/>
    </location>
</feature>
<dbReference type="InterPro" id="IPR000717">
    <property type="entry name" value="PCI_dom"/>
</dbReference>
<dbReference type="PANTHER" id="PTHR12436:SF4">
    <property type="entry name" value="LEUKOCYTE RECEPTOR CLUSTER MEMBER 8"/>
    <property type="match status" value="1"/>
</dbReference>
<feature type="region of interest" description="Disordered" evidence="1">
    <location>
        <begin position="44"/>
        <end position="70"/>
    </location>
</feature>
<dbReference type="InterPro" id="IPR045107">
    <property type="entry name" value="SAC3/GANP/THP3"/>
</dbReference>
<accession>A0A7S0PJW1</accession>